<dbReference type="Proteomes" id="UP001224477">
    <property type="component" value="Unassembled WGS sequence"/>
</dbReference>
<dbReference type="InterPro" id="IPR000534">
    <property type="entry name" value="Semialdehyde_DH_NAD-bd"/>
</dbReference>
<dbReference type="Gene3D" id="3.40.50.720">
    <property type="entry name" value="NAD(P)-binding Rossmann-like Domain"/>
    <property type="match status" value="1"/>
</dbReference>
<dbReference type="Pfam" id="PF09290">
    <property type="entry name" value="AcetDehyd-dimer"/>
    <property type="match status" value="1"/>
</dbReference>
<name>A0ABU1CNX6_9PSED</name>
<dbReference type="InterPro" id="IPR036291">
    <property type="entry name" value="NAD(P)-bd_dom_sf"/>
</dbReference>
<sequence>MSTFPIPVAIIGSGNIGTDLMIKILRYSKCLQVAALVGIDPASDGLARAARMGVPTTAEGIDGLLALPNFADIRIVFDATSSTAHALHNAKLQPHGVRVIDLTPAAIGPYVIPVVNLDKHMQAPNLNMVTCGGQATIPIVHAVAQVAPVHYAEIIASISSKSAGPGTRANIDEFTETTSRAIVEVGQAVRGKAIIVLNPAEPPLIMRDTVYCFVSPGADIEAIRAAVQARVAEVQQYVPGYRLKQDVQFEHYGEDNRQNIPGLGWSLGTKVSVFLEVEGAGHYLPAYAGNLDIMTSAAVSVAERIAHSHVSGGV</sequence>
<evidence type="ECO:0000313" key="6">
    <source>
        <dbReference type="EMBL" id="MDR0188946.1"/>
    </source>
</evidence>
<feature type="active site" description="Acyl-thioester intermediate" evidence="4">
    <location>
        <position position="131"/>
    </location>
</feature>
<comment type="similarity">
    <text evidence="1 4">Belongs to the acetaldehyde dehydrogenase family.</text>
</comment>
<dbReference type="SUPFAM" id="SSF55347">
    <property type="entry name" value="Glyceraldehyde-3-phosphate dehydrogenase-like, C-terminal domain"/>
    <property type="match status" value="1"/>
</dbReference>
<gene>
    <name evidence="6" type="ORF">RCO22_08355</name>
</gene>
<feature type="domain" description="Semialdehyde dehydrogenase NAD-binding" evidence="5">
    <location>
        <begin position="7"/>
        <end position="123"/>
    </location>
</feature>
<dbReference type="RefSeq" id="WP_309254604.1">
    <property type="nucleotide sequence ID" value="NZ_JAVGXC010000006.1"/>
</dbReference>
<dbReference type="PIRSF" id="PIRSF015689">
    <property type="entry name" value="Actaldh_dh_actl"/>
    <property type="match status" value="1"/>
</dbReference>
<evidence type="ECO:0000256" key="4">
    <source>
        <dbReference type="HAMAP-Rule" id="MF_01657"/>
    </source>
</evidence>
<evidence type="ECO:0000256" key="3">
    <source>
        <dbReference type="ARBA" id="ARBA00023027"/>
    </source>
</evidence>
<keyword evidence="4 6" id="KW-0560">Oxidoreductase</keyword>
<protein>
    <recommendedName>
        <fullName evidence="4">Acetaldehyde dehydrogenase</fullName>
        <ecNumber evidence="4">1.2.1.10</ecNumber>
    </recommendedName>
    <alternativeName>
        <fullName evidence="4">Acetaldehyde dehydrogenase [acetylating]</fullName>
    </alternativeName>
</protein>
<evidence type="ECO:0000259" key="5">
    <source>
        <dbReference type="SMART" id="SM00859"/>
    </source>
</evidence>
<keyword evidence="3 4" id="KW-0520">NAD</keyword>
<dbReference type="CDD" id="cd23933">
    <property type="entry name" value="ALDH_C"/>
    <property type="match status" value="1"/>
</dbReference>
<dbReference type="EMBL" id="JAVGXC010000006">
    <property type="protein sequence ID" value="MDR0188946.1"/>
    <property type="molecule type" value="Genomic_DNA"/>
</dbReference>
<feature type="binding site" evidence="4">
    <location>
        <begin position="162"/>
        <end position="170"/>
    </location>
    <ligand>
        <name>NAD(+)</name>
        <dbReference type="ChEBI" id="CHEBI:57540"/>
    </ligand>
</feature>
<feature type="binding site" evidence="4">
    <location>
        <begin position="13"/>
        <end position="16"/>
    </location>
    <ligand>
        <name>NAD(+)</name>
        <dbReference type="ChEBI" id="CHEBI:57540"/>
    </ligand>
</feature>
<dbReference type="InterPro" id="IPR003361">
    <property type="entry name" value="Acetaldehyde_dehydrogenase"/>
</dbReference>
<dbReference type="NCBIfam" id="NF006157">
    <property type="entry name" value="PRK08300.1"/>
    <property type="match status" value="1"/>
</dbReference>
<comment type="caution">
    <text evidence="6">The sequence shown here is derived from an EMBL/GenBank/DDBJ whole genome shotgun (WGS) entry which is preliminary data.</text>
</comment>
<dbReference type="Gene3D" id="3.30.360.10">
    <property type="entry name" value="Dihydrodipicolinate Reductase, domain 2"/>
    <property type="match status" value="1"/>
</dbReference>
<keyword evidence="2 4" id="KW-0058">Aromatic hydrocarbons catabolism</keyword>
<dbReference type="HAMAP" id="MF_01657">
    <property type="entry name" value="Ac_ald_DH_ac"/>
    <property type="match status" value="1"/>
</dbReference>
<dbReference type="EC" id="1.2.1.10" evidence="4"/>
<organism evidence="6 7">
    <name type="scientific">Pseudomonas yamanorum</name>
    <dbReference type="NCBI Taxonomy" id="515393"/>
    <lineage>
        <taxon>Bacteria</taxon>
        <taxon>Pseudomonadati</taxon>
        <taxon>Pseudomonadota</taxon>
        <taxon>Gammaproteobacteria</taxon>
        <taxon>Pseudomonadales</taxon>
        <taxon>Pseudomonadaceae</taxon>
        <taxon>Pseudomonas</taxon>
    </lineage>
</organism>
<evidence type="ECO:0000256" key="1">
    <source>
        <dbReference type="ARBA" id="ARBA00009244"/>
    </source>
</evidence>
<evidence type="ECO:0000313" key="7">
    <source>
        <dbReference type="Proteomes" id="UP001224477"/>
    </source>
</evidence>
<feature type="binding site" evidence="4">
    <location>
        <position position="290"/>
    </location>
    <ligand>
        <name>NAD(+)</name>
        <dbReference type="ChEBI" id="CHEBI:57540"/>
    </ligand>
</feature>
<comment type="catalytic activity">
    <reaction evidence="4">
        <text>acetaldehyde + NAD(+) + CoA = acetyl-CoA + NADH + H(+)</text>
        <dbReference type="Rhea" id="RHEA:23288"/>
        <dbReference type="ChEBI" id="CHEBI:15343"/>
        <dbReference type="ChEBI" id="CHEBI:15378"/>
        <dbReference type="ChEBI" id="CHEBI:57287"/>
        <dbReference type="ChEBI" id="CHEBI:57288"/>
        <dbReference type="ChEBI" id="CHEBI:57540"/>
        <dbReference type="ChEBI" id="CHEBI:57945"/>
        <dbReference type="EC" id="1.2.1.10"/>
    </reaction>
</comment>
<dbReference type="SUPFAM" id="SSF51735">
    <property type="entry name" value="NAD(P)-binding Rossmann-fold domains"/>
    <property type="match status" value="1"/>
</dbReference>
<dbReference type="GO" id="GO:0008774">
    <property type="term" value="F:acetaldehyde dehydrogenase (acetylating) activity"/>
    <property type="evidence" value="ECO:0007669"/>
    <property type="project" value="UniProtKB-EC"/>
</dbReference>
<keyword evidence="7" id="KW-1185">Reference proteome</keyword>
<evidence type="ECO:0000256" key="2">
    <source>
        <dbReference type="ARBA" id="ARBA00022797"/>
    </source>
</evidence>
<dbReference type="Pfam" id="PF01118">
    <property type="entry name" value="Semialdhyde_dh"/>
    <property type="match status" value="1"/>
</dbReference>
<dbReference type="SMART" id="SM00859">
    <property type="entry name" value="Semialdhyde_dh"/>
    <property type="match status" value="1"/>
</dbReference>
<reference evidence="6 7" key="1">
    <citation type="journal article" date="2023" name="Microbiol. Resour. Announc.">
        <title>Whole-genome sequence of Pseudomonas yamanorum OLsAu1 isolated from the edible ectomycorrhizal mushroom Lactarius sp. section Deliciosi.</title>
        <authorList>
            <person name="Ramirez-Mendoza R."/>
            <person name="Angeles-Argaiz R.E."/>
            <person name="Hernandez-Oaxaca D."/>
            <person name="Aguirre-Beltran L."/>
            <person name="Almaraz-Suarez J."/>
            <person name="Perez-Moreno J."/>
        </authorList>
    </citation>
    <scope>NUCLEOTIDE SEQUENCE [LARGE SCALE GENOMIC DNA]</scope>
    <source>
        <strain evidence="6 7">OLsAu1</strain>
    </source>
</reference>
<dbReference type="NCBIfam" id="TIGR03215">
    <property type="entry name" value="ac_ald_DH_ac"/>
    <property type="match status" value="1"/>
</dbReference>
<accession>A0ABU1CNX6</accession>
<proteinExistence type="inferred from homology"/>
<dbReference type="InterPro" id="IPR015426">
    <property type="entry name" value="Acetylaldehyde_DH_C"/>
</dbReference>